<sequence length="147" mass="15581">MQTLLPGTAMCLLVALFLFSCNKDNDANPNAGNENLAAAAKAVTGNLVQGNVKAISGPEGLILHINDLDILVEKALGNTLYALPDMPSAAVITSEYGLILKDLARGNVYFLVNNDEESISKFNSVASLFPSIVNINKIFGTTIVRNS</sequence>
<organism evidence="2 3">
    <name type="scientific">Chitinophaga niabensis</name>
    <dbReference type="NCBI Taxonomy" id="536979"/>
    <lineage>
        <taxon>Bacteria</taxon>
        <taxon>Pseudomonadati</taxon>
        <taxon>Bacteroidota</taxon>
        <taxon>Chitinophagia</taxon>
        <taxon>Chitinophagales</taxon>
        <taxon>Chitinophagaceae</taxon>
        <taxon>Chitinophaga</taxon>
    </lineage>
</organism>
<accession>A0A1N6FZ99</accession>
<proteinExistence type="predicted"/>
<evidence type="ECO:0000313" key="3">
    <source>
        <dbReference type="Proteomes" id="UP000185003"/>
    </source>
</evidence>
<keyword evidence="1" id="KW-0732">Signal</keyword>
<name>A0A1N6FZ99_9BACT</name>
<feature type="signal peptide" evidence="1">
    <location>
        <begin position="1"/>
        <end position="26"/>
    </location>
</feature>
<evidence type="ECO:0000256" key="1">
    <source>
        <dbReference type="SAM" id="SignalP"/>
    </source>
</evidence>
<keyword evidence="3" id="KW-1185">Reference proteome</keyword>
<evidence type="ECO:0000313" key="2">
    <source>
        <dbReference type="EMBL" id="SIO00656.1"/>
    </source>
</evidence>
<feature type="chain" id="PRO_5013383036" evidence="1">
    <location>
        <begin position="27"/>
        <end position="147"/>
    </location>
</feature>
<gene>
    <name evidence="2" type="ORF">SAMN04488055_2497</name>
</gene>
<reference evidence="2 3" key="1">
    <citation type="submission" date="2016-11" db="EMBL/GenBank/DDBJ databases">
        <authorList>
            <person name="Jaros S."/>
            <person name="Januszkiewicz K."/>
            <person name="Wedrychowicz H."/>
        </authorList>
    </citation>
    <scope>NUCLEOTIDE SEQUENCE [LARGE SCALE GENOMIC DNA]</scope>
    <source>
        <strain evidence="2 3">DSM 24787</strain>
    </source>
</reference>
<dbReference type="EMBL" id="FSRA01000001">
    <property type="protein sequence ID" value="SIO00656.1"/>
    <property type="molecule type" value="Genomic_DNA"/>
</dbReference>
<dbReference type="AlphaFoldDB" id="A0A1N6FZ99"/>
<protein>
    <submittedName>
        <fullName evidence="2">Uncharacterized protein</fullName>
    </submittedName>
</protein>
<dbReference type="Proteomes" id="UP000185003">
    <property type="component" value="Unassembled WGS sequence"/>
</dbReference>